<dbReference type="Pfam" id="PF02653">
    <property type="entry name" value="BPD_transp_2"/>
    <property type="match status" value="1"/>
</dbReference>
<keyword evidence="7 11" id="KW-1133">Transmembrane helix</keyword>
<evidence type="ECO:0000256" key="8">
    <source>
        <dbReference type="ARBA" id="ARBA00023136"/>
    </source>
</evidence>
<evidence type="ECO:0000256" key="6">
    <source>
        <dbReference type="ARBA" id="ARBA00022692"/>
    </source>
</evidence>
<keyword evidence="5" id="KW-0997">Cell inner membrane</keyword>
<keyword evidence="13" id="KW-1185">Reference proteome</keyword>
<evidence type="ECO:0000256" key="3">
    <source>
        <dbReference type="ARBA" id="ARBA00022448"/>
    </source>
</evidence>
<evidence type="ECO:0000256" key="1">
    <source>
        <dbReference type="ARBA" id="ARBA00004651"/>
    </source>
</evidence>
<evidence type="ECO:0000256" key="5">
    <source>
        <dbReference type="ARBA" id="ARBA00022519"/>
    </source>
</evidence>
<feature type="transmembrane region" description="Helical" evidence="11">
    <location>
        <begin position="164"/>
        <end position="186"/>
    </location>
</feature>
<dbReference type="PANTHER" id="PTHR32196:SF29">
    <property type="entry name" value="AUTOINDUCER 2 IMPORT SYSTEM PERMEASE PROTEIN LSRC"/>
    <property type="match status" value="1"/>
</dbReference>
<keyword evidence="6 11" id="KW-0812">Transmembrane</keyword>
<dbReference type="EMBL" id="LSCV01000001">
    <property type="protein sequence ID" value="KXB42701.1"/>
    <property type="molecule type" value="Genomic_DNA"/>
</dbReference>
<keyword evidence="4" id="KW-1003">Cell membrane</keyword>
<organism evidence="12 13">
    <name type="scientific">Amygdalobacter nucleatus</name>
    <dbReference type="NCBI Taxonomy" id="3029274"/>
    <lineage>
        <taxon>Bacteria</taxon>
        <taxon>Bacillati</taxon>
        <taxon>Bacillota</taxon>
        <taxon>Clostridia</taxon>
        <taxon>Eubacteriales</taxon>
        <taxon>Oscillospiraceae</taxon>
        <taxon>Amygdalobacter</taxon>
    </lineage>
</organism>
<comment type="subunit">
    <text evidence="2">The complex is composed of two ATP-binding proteins (LsrA), two transmembrane proteins (LsrC and LsrD) and a solute-binding protein (LsrB).</text>
</comment>
<dbReference type="PANTHER" id="PTHR32196">
    <property type="entry name" value="ABC TRANSPORTER PERMEASE PROTEIN YPHD-RELATED-RELATED"/>
    <property type="match status" value="1"/>
</dbReference>
<accession>A0A133YHN4</accession>
<dbReference type="InterPro" id="IPR001851">
    <property type="entry name" value="ABC_transp_permease"/>
</dbReference>
<feature type="transmembrane region" description="Helical" evidence="11">
    <location>
        <begin position="249"/>
        <end position="265"/>
    </location>
</feature>
<evidence type="ECO:0000256" key="10">
    <source>
        <dbReference type="ARBA" id="ARBA00039382"/>
    </source>
</evidence>
<feature type="transmembrane region" description="Helical" evidence="11">
    <location>
        <begin position="96"/>
        <end position="114"/>
    </location>
</feature>
<evidence type="ECO:0000256" key="4">
    <source>
        <dbReference type="ARBA" id="ARBA00022475"/>
    </source>
</evidence>
<proteinExistence type="predicted"/>
<gene>
    <name evidence="12" type="ORF">HMPREF1872_00037</name>
</gene>
<dbReference type="GO" id="GO:0005886">
    <property type="term" value="C:plasma membrane"/>
    <property type="evidence" value="ECO:0007669"/>
    <property type="project" value="UniProtKB-SubCell"/>
</dbReference>
<comment type="function">
    <text evidence="9">Part of the ABC transporter complex LsrABCD involved in autoinducer 2 (AI-2) import. Probably responsible for the translocation of the substrate across the membrane.</text>
</comment>
<dbReference type="GO" id="GO:0022857">
    <property type="term" value="F:transmembrane transporter activity"/>
    <property type="evidence" value="ECO:0007669"/>
    <property type="project" value="InterPro"/>
</dbReference>
<comment type="caution">
    <text evidence="12">The sequence shown here is derived from an EMBL/GenBank/DDBJ whole genome shotgun (WGS) entry which is preliminary data.</text>
</comment>
<feature type="transmembrane region" description="Helical" evidence="11">
    <location>
        <begin position="217"/>
        <end position="237"/>
    </location>
</feature>
<protein>
    <recommendedName>
        <fullName evidence="10">Autoinducer 2 import system permease protein LsrC</fullName>
    </recommendedName>
</protein>
<dbReference type="PATRIC" id="fig|1497955.3.peg.37"/>
<keyword evidence="3" id="KW-0813">Transport</keyword>
<name>A0A133YHN4_9FIRM</name>
<evidence type="ECO:0000313" key="12">
    <source>
        <dbReference type="EMBL" id="KXB42701.1"/>
    </source>
</evidence>
<evidence type="ECO:0000256" key="9">
    <source>
        <dbReference type="ARBA" id="ARBA00025439"/>
    </source>
</evidence>
<evidence type="ECO:0000256" key="7">
    <source>
        <dbReference type="ARBA" id="ARBA00022989"/>
    </source>
</evidence>
<sequence>MLIREGVAVLKKIKSFKEIRSLACLILLFAVVGMVNPDFLATTSLLNCFNDSVVFTLLAVGIAFVIFTGEIDVSIGAVLGLAAAVSSSLLRDGYNLIIALLSAVLIGIIVGYINGYCVSYLKIPSLILTLATNGICRGLIYVYTHGSWVENLPAYFTGLSQFKLISELTAFYTVTLLIVLILDFYVKKTEKGRSFIAVGDNYNGAMLVGIKAKRVKLISYVLCGVLAAIAGVCYSSRIGFITPLAGNGYEMKAIAACVIGGASLVGGQGTLLGVAIGAVIMSSINRILVFIGLSSNYDNTITGILLITLVVADALLQKRSAHLLKCYKQKILVEHAEKSQSEVKH</sequence>
<dbReference type="CDD" id="cd06579">
    <property type="entry name" value="TM_PBP1_transp_AraH_like"/>
    <property type="match status" value="1"/>
</dbReference>
<keyword evidence="8 11" id="KW-0472">Membrane</keyword>
<comment type="subcellular location">
    <subcellularLocation>
        <location evidence="1">Cell membrane</location>
        <topology evidence="1">Multi-pass membrane protein</topology>
    </subcellularLocation>
</comment>
<dbReference type="AlphaFoldDB" id="A0A133YHN4"/>
<evidence type="ECO:0000256" key="11">
    <source>
        <dbReference type="SAM" id="Phobius"/>
    </source>
</evidence>
<feature type="transmembrane region" description="Helical" evidence="11">
    <location>
        <begin position="299"/>
        <end position="316"/>
    </location>
</feature>
<evidence type="ECO:0000256" key="2">
    <source>
        <dbReference type="ARBA" id="ARBA00011262"/>
    </source>
</evidence>
<reference evidence="13" key="1">
    <citation type="submission" date="2016-01" db="EMBL/GenBank/DDBJ databases">
        <authorList>
            <person name="Mitreva M."/>
            <person name="Pepin K.H."/>
            <person name="Mihindukulasuriya K.A."/>
            <person name="Fulton R."/>
            <person name="Fronick C."/>
            <person name="O'Laughlin M."/>
            <person name="Miner T."/>
            <person name="Herter B."/>
            <person name="Rosa B.A."/>
            <person name="Cordes M."/>
            <person name="Tomlinson C."/>
            <person name="Wollam A."/>
            <person name="Palsikar V.B."/>
            <person name="Mardis E.R."/>
            <person name="Wilson R.K."/>
        </authorList>
    </citation>
    <scope>NUCLEOTIDE SEQUENCE [LARGE SCALE GENOMIC DNA]</scope>
    <source>
        <strain evidence="13">KA00274</strain>
    </source>
</reference>
<feature type="transmembrane region" description="Helical" evidence="11">
    <location>
        <begin position="21"/>
        <end position="40"/>
    </location>
</feature>
<dbReference type="Proteomes" id="UP000070080">
    <property type="component" value="Unassembled WGS sequence"/>
</dbReference>
<dbReference type="STRING" id="1497955.HMPREF1872_00037"/>
<evidence type="ECO:0000313" key="13">
    <source>
        <dbReference type="Proteomes" id="UP000070080"/>
    </source>
</evidence>